<keyword evidence="2" id="KW-1185">Reference proteome</keyword>
<sequence>MLSISQKSIVLLILLGIIFGIVTPPANANESLKMISVLYDTDTDKKNMNVIQENGELYMTTEDLAEVTGYKLSQMTDNVVYSRGLKKVNIDIQTNTMIILGNNYSLKPVIKEKGKIWLPMSELLPWLNVSCYVENGVPNIASDPVSYWEIEQNFNPMDYYFLIEDELGGKKSTVTVMLSMFLFDTILGIRTDRAIAYKGETLRDYSVYMDTFKEFATDDIIISDFVLKAIKSGNQLADVEKFAAFLQNYAEVNKAESLSKVLEPFDDIQKEIRELKEIGDKAKLKELWGALNIIETSMRAQQDYYKSFEYIYNINSKLPESIAEMAAYKSYEIFKSKGNAAAIAVLDFTGNCLKEIAKDRAKDAMSKALQNHLVMLNALDAVLSIVWPVNKSAEEIANLPVYVKIQQDALNSYNKYSYPPSNMSKDNIIAARLSAIMYLQAGRKAVESKQKLMDQFGGKGLSDSKIELYNEQITQLVLSASATENDAIDDKSANTAGLLELFKTIEYADAESIAVWQELYISKAKPYIDEGHHYYQFCLYDIDKNGIPELMLKPTGARLPGTAYTVNQGGIIGLEGIIWGNLYASRRPQSIVSSGSAGTGMLFTTLYTLNDNKLVEMGKLTYDEHSEDYPDHRFFFNGNKISEKEYERIYSELISEASKLTWEPLDEKTLHYSLTNNSR</sequence>
<protein>
    <submittedName>
        <fullName evidence="1">Uncharacterized protein</fullName>
    </submittedName>
</protein>
<organism evidence="1 2">
    <name type="scientific">Metallumcola ferriviriculae</name>
    <dbReference type="NCBI Taxonomy" id="3039180"/>
    <lineage>
        <taxon>Bacteria</taxon>
        <taxon>Bacillati</taxon>
        <taxon>Bacillota</taxon>
        <taxon>Clostridia</taxon>
        <taxon>Neomoorellales</taxon>
        <taxon>Desulfitibacteraceae</taxon>
        <taxon>Metallumcola</taxon>
    </lineage>
</organism>
<evidence type="ECO:0000313" key="2">
    <source>
        <dbReference type="Proteomes" id="UP001329915"/>
    </source>
</evidence>
<gene>
    <name evidence="1" type="ORF">MFMK1_000841</name>
</gene>
<evidence type="ECO:0000313" key="1">
    <source>
        <dbReference type="EMBL" id="WRO21047.1"/>
    </source>
</evidence>
<reference evidence="1 2" key="1">
    <citation type="submission" date="2023-04" db="EMBL/GenBank/DDBJ databases">
        <authorList>
            <person name="Hsu D."/>
        </authorList>
    </citation>
    <scope>NUCLEOTIDE SEQUENCE [LARGE SCALE GENOMIC DNA]</scope>
    <source>
        <strain evidence="1 2">MK1</strain>
    </source>
</reference>
<name>A0AAU0UKY6_9FIRM</name>
<dbReference type="SUPFAM" id="SSF158622">
    <property type="entry name" value="YheA/YmcA-like"/>
    <property type="match status" value="1"/>
</dbReference>
<dbReference type="EMBL" id="CP121694">
    <property type="protein sequence ID" value="WRO21047.1"/>
    <property type="molecule type" value="Genomic_DNA"/>
</dbReference>
<proteinExistence type="predicted"/>
<dbReference type="InterPro" id="IPR023378">
    <property type="entry name" value="YheA/YmcA-like_dom_sf"/>
</dbReference>
<accession>A0AAU0UKY6</accession>
<dbReference type="KEGG" id="dbc:MFMK1_000841"/>
<dbReference type="RefSeq" id="WP_366923912.1">
    <property type="nucleotide sequence ID" value="NZ_CP121694.1"/>
</dbReference>
<dbReference type="AlphaFoldDB" id="A0AAU0UKY6"/>
<dbReference type="Proteomes" id="UP001329915">
    <property type="component" value="Chromosome"/>
</dbReference>